<dbReference type="GeneID" id="13285903"/>
<dbReference type="HOGENOM" id="CLU_727752_0_0_1"/>
<protein>
    <submittedName>
        <fullName evidence="1">Predicted protein</fullName>
    </submittedName>
</protein>
<dbReference type="RefSeq" id="XP_003845282.1">
    <property type="nucleotide sequence ID" value="XM_003845234.1"/>
</dbReference>
<gene>
    <name evidence="1" type="ORF">LEMA_P005900.1</name>
</gene>
<evidence type="ECO:0000313" key="2">
    <source>
        <dbReference type="Proteomes" id="UP000002668"/>
    </source>
</evidence>
<evidence type="ECO:0000313" key="1">
    <source>
        <dbReference type="EMBL" id="CBY01803.1"/>
    </source>
</evidence>
<proteinExistence type="predicted"/>
<dbReference type="OrthoDB" id="5383572at2759"/>
<keyword evidence="2" id="KW-1185">Reference proteome</keyword>
<accession>E5AF14</accession>
<dbReference type="Proteomes" id="UP000002668">
    <property type="component" value="Genome"/>
</dbReference>
<organism evidence="1 2">
    <name type="scientific">Leptosphaeria maculans (strain JN3 / isolate v23.1.3 / race Av1-4-5-6-7-8)</name>
    <name type="common">Blackleg fungus</name>
    <name type="synonym">Phoma lingam</name>
    <dbReference type="NCBI Taxonomy" id="985895"/>
    <lineage>
        <taxon>Eukaryota</taxon>
        <taxon>Fungi</taxon>
        <taxon>Dikarya</taxon>
        <taxon>Ascomycota</taxon>
        <taxon>Pezizomycotina</taxon>
        <taxon>Dothideomycetes</taxon>
        <taxon>Pleosporomycetidae</taxon>
        <taxon>Pleosporales</taxon>
        <taxon>Pleosporineae</taxon>
        <taxon>Leptosphaeriaceae</taxon>
        <taxon>Plenodomus</taxon>
        <taxon>Plenodomus lingam/Leptosphaeria maculans species complex</taxon>
    </lineage>
</organism>
<reference evidence="2" key="1">
    <citation type="journal article" date="2011" name="Nat. Commun.">
        <title>Effector diversification within compartments of the Leptosphaeria maculans genome affected by Repeat-Induced Point mutations.</title>
        <authorList>
            <person name="Rouxel T."/>
            <person name="Grandaubert J."/>
            <person name="Hane J.K."/>
            <person name="Hoede C."/>
            <person name="van de Wouw A.P."/>
            <person name="Couloux A."/>
            <person name="Dominguez V."/>
            <person name="Anthouard V."/>
            <person name="Bally P."/>
            <person name="Bourras S."/>
            <person name="Cozijnsen A.J."/>
            <person name="Ciuffetti L.M."/>
            <person name="Degrave A."/>
            <person name="Dilmaghani A."/>
            <person name="Duret L."/>
            <person name="Fudal I."/>
            <person name="Goodwin S.B."/>
            <person name="Gout L."/>
            <person name="Glaser N."/>
            <person name="Linglin J."/>
            <person name="Kema G.H.J."/>
            <person name="Lapalu N."/>
            <person name="Lawrence C.B."/>
            <person name="May K."/>
            <person name="Meyer M."/>
            <person name="Ollivier B."/>
            <person name="Poulain J."/>
            <person name="Schoch C.L."/>
            <person name="Simon A."/>
            <person name="Spatafora J.W."/>
            <person name="Stachowiak A."/>
            <person name="Turgeon B.G."/>
            <person name="Tyler B.M."/>
            <person name="Vincent D."/>
            <person name="Weissenbach J."/>
            <person name="Amselem J."/>
            <person name="Quesneville H."/>
            <person name="Oliver R.P."/>
            <person name="Wincker P."/>
            <person name="Balesdent M.-H."/>
            <person name="Howlett B.J."/>
        </authorList>
    </citation>
    <scope>NUCLEOTIDE SEQUENCE [LARGE SCALE GENOMIC DNA]</scope>
    <source>
        <strain evidence="2">JN3 / isolate v23.1.3 / race Av1-4-5-6-7-8</strain>
    </source>
</reference>
<dbReference type="EMBL" id="FP929139">
    <property type="protein sequence ID" value="CBY01803.1"/>
    <property type="molecule type" value="Genomic_DNA"/>
</dbReference>
<dbReference type="VEuPathDB" id="FungiDB:LEMA_P005900.1"/>
<name>E5AF14_LEPMJ</name>
<dbReference type="AlphaFoldDB" id="E5AF14"/>
<dbReference type="InParanoid" id="E5AF14"/>
<sequence length="380" mass="42960">MSEDNARKLFKLTVNVIRTLLLFPTPSFCDRLHNKARYNPNCRSIINYIPKGTDYPPDSNPDDWNSQFIDELDASYYLKLLANCGFWIGILNVDDSKDDQGYKRKINSPGAWPGYAEDETARPSYSILSTWSEKIWETDIGDDKKAMDEHITFCGQLSTITFVTANQWEIIQPAPTFDVLQHFYQMSTQSAREKGTSSALSYAEAVTRSIDRLQAAKDVINEWKTYCQDIASNFKVEYFGNSASAVDTLFSKDDWSSVDDWSGKCYTDDRNYATWPDLRIWSSTPWSLQRPGLYFLSGTQILADNGSTLAIKEMKEGEKVLASANPVQSALLAKREPVFVKTRLVGFNSEKPLLTISQVYMTTTGLRAVDPHAAQALNPF</sequence>
<dbReference type="eggNOG" id="ENOG502SKP4">
    <property type="taxonomic scope" value="Eukaryota"/>
</dbReference>